<evidence type="ECO:0000256" key="2">
    <source>
        <dbReference type="ARBA" id="ARBA00006236"/>
    </source>
</evidence>
<proteinExistence type="inferred from homology"/>
<evidence type="ECO:0000256" key="4">
    <source>
        <dbReference type="ARBA" id="ARBA00022475"/>
    </source>
</evidence>
<feature type="transmembrane region" description="Helical" evidence="8">
    <location>
        <begin position="278"/>
        <end position="296"/>
    </location>
</feature>
<comment type="caution">
    <text evidence="8">Lacks conserved residue(s) required for the propagation of feature annotation.</text>
</comment>
<dbReference type="InterPro" id="IPR050189">
    <property type="entry name" value="MFS_Efflux_Transporters"/>
</dbReference>
<reference evidence="10" key="1">
    <citation type="submission" date="2022-01" db="EMBL/GenBank/DDBJ databases">
        <authorList>
            <person name="Karlyshev A.V."/>
            <person name="Jaspars M."/>
        </authorList>
    </citation>
    <scope>NUCLEOTIDE SEQUENCE</scope>
    <source>
        <strain evidence="10">AGSA3-2</strain>
    </source>
</reference>
<dbReference type="GO" id="GO:0042910">
    <property type="term" value="F:xenobiotic transmembrane transporter activity"/>
    <property type="evidence" value="ECO:0007669"/>
    <property type="project" value="InterPro"/>
</dbReference>
<feature type="transmembrane region" description="Helical" evidence="8">
    <location>
        <begin position="105"/>
        <end position="122"/>
    </location>
</feature>
<dbReference type="InterPro" id="IPR020846">
    <property type="entry name" value="MFS_dom"/>
</dbReference>
<evidence type="ECO:0000256" key="1">
    <source>
        <dbReference type="ARBA" id="ARBA00004651"/>
    </source>
</evidence>
<keyword evidence="3 8" id="KW-0813">Transport</keyword>
<evidence type="ECO:0000256" key="8">
    <source>
        <dbReference type="RuleBase" id="RU365088"/>
    </source>
</evidence>
<dbReference type="Gene3D" id="1.20.1720.10">
    <property type="entry name" value="Multidrug resistance protein D"/>
    <property type="match status" value="1"/>
</dbReference>
<dbReference type="InterPro" id="IPR011701">
    <property type="entry name" value="MFS"/>
</dbReference>
<dbReference type="PANTHER" id="PTHR43124:SF3">
    <property type="entry name" value="CHLORAMPHENICOL EFFLUX PUMP RV0191"/>
    <property type="match status" value="1"/>
</dbReference>
<dbReference type="Proteomes" id="UP001107961">
    <property type="component" value="Unassembled WGS sequence"/>
</dbReference>
<keyword evidence="7 8" id="KW-0472">Membrane</keyword>
<evidence type="ECO:0000256" key="5">
    <source>
        <dbReference type="ARBA" id="ARBA00022692"/>
    </source>
</evidence>
<dbReference type="InterPro" id="IPR004812">
    <property type="entry name" value="Efflux_drug-R_Bcr/CmlA"/>
</dbReference>
<feature type="transmembrane region" description="Helical" evidence="8">
    <location>
        <begin position="247"/>
        <end position="266"/>
    </location>
</feature>
<keyword evidence="8" id="KW-0997">Cell inner membrane</keyword>
<dbReference type="NCBIfam" id="TIGR00710">
    <property type="entry name" value="efflux_Bcr_CflA"/>
    <property type="match status" value="1"/>
</dbReference>
<evidence type="ECO:0000256" key="7">
    <source>
        <dbReference type="ARBA" id="ARBA00023136"/>
    </source>
</evidence>
<keyword evidence="5 8" id="KW-0812">Transmembrane</keyword>
<evidence type="ECO:0000313" key="11">
    <source>
        <dbReference type="Proteomes" id="UP001107961"/>
    </source>
</evidence>
<feature type="domain" description="Major facilitator superfamily (MFS) profile" evidence="9">
    <location>
        <begin position="10"/>
        <end position="391"/>
    </location>
</feature>
<dbReference type="SUPFAM" id="SSF103473">
    <property type="entry name" value="MFS general substrate transporter"/>
    <property type="match status" value="1"/>
</dbReference>
<feature type="transmembrane region" description="Helical" evidence="8">
    <location>
        <begin position="134"/>
        <end position="153"/>
    </location>
</feature>
<dbReference type="InterPro" id="IPR036259">
    <property type="entry name" value="MFS_trans_sf"/>
</dbReference>
<evidence type="ECO:0000256" key="3">
    <source>
        <dbReference type="ARBA" id="ARBA00022448"/>
    </source>
</evidence>
<evidence type="ECO:0000259" key="9">
    <source>
        <dbReference type="PROSITE" id="PS50850"/>
    </source>
</evidence>
<feature type="transmembrane region" description="Helical" evidence="8">
    <location>
        <begin position="207"/>
        <end position="227"/>
    </location>
</feature>
<organism evidence="10 11">
    <name type="scientific">Alloalcanivorax xenomutans</name>
    <dbReference type="NCBI Taxonomy" id="1094342"/>
    <lineage>
        <taxon>Bacteria</taxon>
        <taxon>Pseudomonadati</taxon>
        <taxon>Pseudomonadota</taxon>
        <taxon>Gammaproteobacteria</taxon>
        <taxon>Oceanospirillales</taxon>
        <taxon>Alcanivoracaceae</taxon>
        <taxon>Alloalcanivorax</taxon>
    </lineage>
</organism>
<dbReference type="RefSeq" id="WP_233926021.1">
    <property type="nucleotide sequence ID" value="NZ_CP102389.1"/>
</dbReference>
<dbReference type="EMBL" id="JAJVKT010000021">
    <property type="protein sequence ID" value="MCE7510183.1"/>
    <property type="molecule type" value="Genomic_DNA"/>
</dbReference>
<dbReference type="PRINTS" id="PR01036">
    <property type="entry name" value="TCRTETB"/>
</dbReference>
<comment type="similarity">
    <text evidence="2 8">Belongs to the major facilitator superfamily. Bcr/CmlA family.</text>
</comment>
<accession>A0A9Q3W6R7</accession>
<dbReference type="PANTHER" id="PTHR43124">
    <property type="entry name" value="PURINE EFFLUX PUMP PBUE"/>
    <property type="match status" value="1"/>
</dbReference>
<comment type="caution">
    <text evidence="10">The sequence shown here is derived from an EMBL/GenBank/DDBJ whole genome shotgun (WGS) entry which is preliminary data.</text>
</comment>
<dbReference type="Pfam" id="PF07690">
    <property type="entry name" value="MFS_1"/>
    <property type="match status" value="1"/>
</dbReference>
<name>A0A9Q3W6R7_9GAMM</name>
<sequence>MSPTRFPPPSVILLAALVTLPQIGETIYTPALADLAAGLAISESQAQTSLSVFFLGFALGVLVWGRFSDRWGRRPALLAALAVYAAGSWLCVGAEGLAMLRAGRAVQAFGAAACSVVIQAVCREAFQGEDRVRVFATIGMLIPLSTAIGPLLGGMVTTLWGWRATLTLLLMMGLVLWLAVWRALPETGGGPTPALLPVVRRMLGDRFIAGMVAVIGIANGVLFSYHGEAPFLLIQSGGLTPAEYGLTGLWVVSGSVVGAIILRYLGWKGWESGALIRLGLIGMLLAAGGLAGVAGLSTRDFALVPFIAFAALLFTGFTLTTTVCLHRALERYHDALGTAGAVMGLAYYAVVAAVTQGMAALHDGQSITFPLYSMALVLLALLAYVALLRPGLKGS</sequence>
<feature type="transmembrane region" description="Helical" evidence="8">
    <location>
        <begin position="335"/>
        <end position="355"/>
    </location>
</feature>
<keyword evidence="6 8" id="KW-1133">Transmembrane helix</keyword>
<keyword evidence="11" id="KW-1185">Reference proteome</keyword>
<evidence type="ECO:0000256" key="6">
    <source>
        <dbReference type="ARBA" id="ARBA00022989"/>
    </source>
</evidence>
<dbReference type="PROSITE" id="PS50850">
    <property type="entry name" value="MFS"/>
    <property type="match status" value="1"/>
</dbReference>
<evidence type="ECO:0000313" key="10">
    <source>
        <dbReference type="EMBL" id="MCE7510183.1"/>
    </source>
</evidence>
<comment type="subcellular location">
    <subcellularLocation>
        <location evidence="8">Cell inner membrane</location>
        <topology evidence="8">Multi-pass membrane protein</topology>
    </subcellularLocation>
    <subcellularLocation>
        <location evidence="1">Cell membrane</location>
        <topology evidence="1">Multi-pass membrane protein</topology>
    </subcellularLocation>
</comment>
<gene>
    <name evidence="10" type="ORF">LZG35_16210</name>
</gene>
<feature type="transmembrane region" description="Helical" evidence="8">
    <location>
        <begin position="77"/>
        <end position="99"/>
    </location>
</feature>
<feature type="transmembrane region" description="Helical" evidence="8">
    <location>
        <begin position="367"/>
        <end position="387"/>
    </location>
</feature>
<keyword evidence="4" id="KW-1003">Cell membrane</keyword>
<dbReference type="GO" id="GO:0005886">
    <property type="term" value="C:plasma membrane"/>
    <property type="evidence" value="ECO:0007669"/>
    <property type="project" value="UniProtKB-SubCell"/>
</dbReference>
<feature type="transmembrane region" description="Helical" evidence="8">
    <location>
        <begin position="48"/>
        <end position="65"/>
    </location>
</feature>
<dbReference type="GO" id="GO:1990961">
    <property type="term" value="P:xenobiotic detoxification by transmembrane export across the plasma membrane"/>
    <property type="evidence" value="ECO:0007669"/>
    <property type="project" value="InterPro"/>
</dbReference>
<protein>
    <recommendedName>
        <fullName evidence="8">Bcr/CflA family efflux transporter</fullName>
    </recommendedName>
</protein>
<feature type="transmembrane region" description="Helical" evidence="8">
    <location>
        <begin position="302"/>
        <end position="323"/>
    </location>
</feature>
<feature type="transmembrane region" description="Helical" evidence="8">
    <location>
        <begin position="159"/>
        <end position="180"/>
    </location>
</feature>
<dbReference type="AlphaFoldDB" id="A0A9Q3W6R7"/>